<name>A0A1Y1L029_PHOPY</name>
<protein>
    <submittedName>
        <fullName evidence="1">Uncharacterized protein</fullName>
    </submittedName>
</protein>
<dbReference type="AlphaFoldDB" id="A0A1Y1L029"/>
<dbReference type="EMBL" id="GEZM01068324">
    <property type="protein sequence ID" value="JAV67011.1"/>
    <property type="molecule type" value="Transcribed_RNA"/>
</dbReference>
<proteinExistence type="predicted"/>
<accession>A0A1Y1L029</accession>
<dbReference type="EMBL" id="GEZM01068323">
    <property type="protein sequence ID" value="JAV67012.1"/>
    <property type="molecule type" value="Transcribed_RNA"/>
</dbReference>
<organism evidence="1">
    <name type="scientific">Photinus pyralis</name>
    <name type="common">Common eastern firefly</name>
    <name type="synonym">Lampyris pyralis</name>
    <dbReference type="NCBI Taxonomy" id="7054"/>
    <lineage>
        <taxon>Eukaryota</taxon>
        <taxon>Metazoa</taxon>
        <taxon>Ecdysozoa</taxon>
        <taxon>Arthropoda</taxon>
        <taxon>Hexapoda</taxon>
        <taxon>Insecta</taxon>
        <taxon>Pterygota</taxon>
        <taxon>Neoptera</taxon>
        <taxon>Endopterygota</taxon>
        <taxon>Coleoptera</taxon>
        <taxon>Polyphaga</taxon>
        <taxon>Elateriformia</taxon>
        <taxon>Elateroidea</taxon>
        <taxon>Lampyridae</taxon>
        <taxon>Lampyrinae</taxon>
        <taxon>Photinus</taxon>
    </lineage>
</organism>
<reference evidence="1" key="1">
    <citation type="journal article" date="2016" name="Sci. Rep.">
        <title>Molecular characterization of firefly nuptial gifts: a multi-omics approach sheds light on postcopulatory sexual selection.</title>
        <authorList>
            <person name="Al-Wathiqui N."/>
            <person name="Fallon T.R."/>
            <person name="South A."/>
            <person name="Weng J.K."/>
            <person name="Lewis S.M."/>
        </authorList>
    </citation>
    <scope>NUCLEOTIDE SEQUENCE</scope>
</reference>
<sequence length="101" mass="11311">MEDNEQISLESHYEIGRFVKTFHTIVDIFGRHNRPSEAAIKTLMDMFESSDSVHNVTSILHICTSCLTGNIASVSESVAEDTNLSIPTYPQIPRGEKDRSL</sequence>
<evidence type="ECO:0000313" key="1">
    <source>
        <dbReference type="EMBL" id="JAV67012.1"/>
    </source>
</evidence>